<dbReference type="PANTHER" id="PTHR30055">
    <property type="entry name" value="HTH-TYPE TRANSCRIPTIONAL REGULATOR RUTR"/>
    <property type="match status" value="1"/>
</dbReference>
<dbReference type="RefSeq" id="WP_164627391.1">
    <property type="nucleotide sequence ID" value="NZ_JAAIVJ010000012.1"/>
</dbReference>
<evidence type="ECO:0000313" key="6">
    <source>
        <dbReference type="EMBL" id="NEY91710.1"/>
    </source>
</evidence>
<feature type="DNA-binding region" description="H-T-H motif" evidence="4">
    <location>
        <begin position="35"/>
        <end position="54"/>
    </location>
</feature>
<name>A0A6M0QWB4_9RHOB</name>
<evidence type="ECO:0000313" key="7">
    <source>
        <dbReference type="Proteomes" id="UP000477782"/>
    </source>
</evidence>
<organism evidence="6 7">
    <name type="scientific">Tabrizicola oligotrophica</name>
    <dbReference type="NCBI Taxonomy" id="2710650"/>
    <lineage>
        <taxon>Bacteria</taxon>
        <taxon>Pseudomonadati</taxon>
        <taxon>Pseudomonadota</taxon>
        <taxon>Alphaproteobacteria</taxon>
        <taxon>Rhodobacterales</taxon>
        <taxon>Paracoccaceae</taxon>
        <taxon>Tabrizicola</taxon>
    </lineage>
</organism>
<dbReference type="Proteomes" id="UP000477782">
    <property type="component" value="Unassembled WGS sequence"/>
</dbReference>
<evidence type="ECO:0000256" key="2">
    <source>
        <dbReference type="ARBA" id="ARBA00023125"/>
    </source>
</evidence>
<keyword evidence="3" id="KW-0804">Transcription</keyword>
<reference evidence="6 7" key="1">
    <citation type="submission" date="2020-02" db="EMBL/GenBank/DDBJ databases">
        <authorList>
            <person name="Chen W.-M."/>
        </authorList>
    </citation>
    <scope>NUCLEOTIDE SEQUENCE [LARGE SCALE GENOMIC DNA]</scope>
    <source>
        <strain evidence="6 7">KMS-5</strain>
    </source>
</reference>
<dbReference type="GO" id="GO:0003700">
    <property type="term" value="F:DNA-binding transcription factor activity"/>
    <property type="evidence" value="ECO:0007669"/>
    <property type="project" value="TreeGrafter"/>
</dbReference>
<comment type="caution">
    <text evidence="6">The sequence shown here is derived from an EMBL/GenBank/DDBJ whole genome shotgun (WGS) entry which is preliminary data.</text>
</comment>
<gene>
    <name evidence="6" type="ORF">G4Z14_15525</name>
</gene>
<accession>A0A6M0QWB4</accession>
<protein>
    <submittedName>
        <fullName evidence="6">TetR/AcrR family transcriptional regulator</fullName>
    </submittedName>
</protein>
<dbReference type="AlphaFoldDB" id="A0A6M0QWB4"/>
<dbReference type="Pfam" id="PF00440">
    <property type="entry name" value="TetR_N"/>
    <property type="match status" value="1"/>
</dbReference>
<dbReference type="PANTHER" id="PTHR30055:SF234">
    <property type="entry name" value="HTH-TYPE TRANSCRIPTIONAL REGULATOR BETI"/>
    <property type="match status" value="1"/>
</dbReference>
<keyword evidence="7" id="KW-1185">Reference proteome</keyword>
<dbReference type="InterPro" id="IPR009057">
    <property type="entry name" value="Homeodomain-like_sf"/>
</dbReference>
<dbReference type="SUPFAM" id="SSF46689">
    <property type="entry name" value="Homeodomain-like"/>
    <property type="match status" value="1"/>
</dbReference>
<feature type="domain" description="HTH tetR-type" evidence="5">
    <location>
        <begin position="12"/>
        <end position="72"/>
    </location>
</feature>
<dbReference type="InterPro" id="IPR001647">
    <property type="entry name" value="HTH_TetR"/>
</dbReference>
<dbReference type="GO" id="GO:0000976">
    <property type="term" value="F:transcription cis-regulatory region binding"/>
    <property type="evidence" value="ECO:0007669"/>
    <property type="project" value="TreeGrafter"/>
</dbReference>
<sequence>MNTPAPNERGWRGSADLWLDAAYHLLVEGGVEAVKVMPLAERLGLSRTSFYWHFADREALLDGLVARWQSRNTARLVAQTEKPAQTITEAVLNLCDCWVTPELFDSRLEFAIRTWALTDAALGKTLAEADAARIVAIKAMFLRHGYPEPEADIRAHTIYLTQIGYISMRMSEPLLPRLERIPPYALTFTGKAPTPAEVDAFRARHIQASRAKSAIS</sequence>
<keyword evidence="2 4" id="KW-0238">DNA-binding</keyword>
<keyword evidence="1" id="KW-0805">Transcription regulation</keyword>
<dbReference type="Gene3D" id="1.10.357.10">
    <property type="entry name" value="Tetracycline Repressor, domain 2"/>
    <property type="match status" value="1"/>
</dbReference>
<dbReference type="PROSITE" id="PS50977">
    <property type="entry name" value="HTH_TETR_2"/>
    <property type="match status" value="1"/>
</dbReference>
<dbReference type="PRINTS" id="PR00455">
    <property type="entry name" value="HTHTETR"/>
</dbReference>
<proteinExistence type="predicted"/>
<dbReference type="InterPro" id="IPR050109">
    <property type="entry name" value="HTH-type_TetR-like_transc_reg"/>
</dbReference>
<evidence type="ECO:0000256" key="3">
    <source>
        <dbReference type="ARBA" id="ARBA00023163"/>
    </source>
</evidence>
<evidence type="ECO:0000259" key="5">
    <source>
        <dbReference type="PROSITE" id="PS50977"/>
    </source>
</evidence>
<evidence type="ECO:0000256" key="1">
    <source>
        <dbReference type="ARBA" id="ARBA00023015"/>
    </source>
</evidence>
<dbReference type="EMBL" id="JAAIVJ010000012">
    <property type="protein sequence ID" value="NEY91710.1"/>
    <property type="molecule type" value="Genomic_DNA"/>
</dbReference>
<evidence type="ECO:0000256" key="4">
    <source>
        <dbReference type="PROSITE-ProRule" id="PRU00335"/>
    </source>
</evidence>